<dbReference type="SMART" id="SM00220">
    <property type="entry name" value="S_TKc"/>
    <property type="match status" value="1"/>
</dbReference>
<dbReference type="GO" id="GO:0005524">
    <property type="term" value="F:ATP binding"/>
    <property type="evidence" value="ECO:0007669"/>
    <property type="project" value="UniProtKB-UniRule"/>
</dbReference>
<gene>
    <name evidence="13" type="ORF">LUZ63_014997</name>
</gene>
<keyword evidence="2 11" id="KW-0723">Serine/threonine-protein kinase</keyword>
<evidence type="ECO:0000256" key="9">
    <source>
        <dbReference type="ARBA" id="ARBA00049280"/>
    </source>
</evidence>
<protein>
    <recommendedName>
        <fullName evidence="12">Protein kinase domain-containing protein</fullName>
    </recommendedName>
</protein>
<dbReference type="EMBL" id="JAMQYH010000004">
    <property type="protein sequence ID" value="KAJ1690842.1"/>
    <property type="molecule type" value="Genomic_DNA"/>
</dbReference>
<keyword evidence="4 10" id="KW-0547">Nucleotide-binding</keyword>
<dbReference type="InterPro" id="IPR017441">
    <property type="entry name" value="Protein_kinase_ATP_BS"/>
</dbReference>
<dbReference type="InterPro" id="IPR050108">
    <property type="entry name" value="CDK"/>
</dbReference>
<evidence type="ECO:0000256" key="5">
    <source>
        <dbReference type="ARBA" id="ARBA00022777"/>
    </source>
</evidence>
<evidence type="ECO:0000256" key="8">
    <source>
        <dbReference type="ARBA" id="ARBA00048367"/>
    </source>
</evidence>
<evidence type="ECO:0000313" key="14">
    <source>
        <dbReference type="Proteomes" id="UP001151287"/>
    </source>
</evidence>
<dbReference type="PROSITE" id="PS00107">
    <property type="entry name" value="PROTEIN_KINASE_ATP"/>
    <property type="match status" value="1"/>
</dbReference>
<sequence>MSTETRTRSWSIHGRPEITTRYEILGRVGSGSYADVYRGRRLSDGLIVALKEIHDQQSAIREIEALRSLQGAPNVIEMLEYFYDDEFEEDAVVVLEFLPSDLEAVISDVKRRGGSITPGEAKRWILQVLSGVNACHQAGVMHRDLKPSNLLISAGGALKVADFGQSRLLQDLSFEGTTPYETNSEKDKASNQLTEADYLKELEFIREKSKFEDNASCLATCSTVDIDDDQLGSYTEEPVGAFTSCVGTRWYRAPELLYGSCSYGPKVDLWSLGCILAEMVSLVPLFPGVSDIDQIAKIITVLGNLNEQNFPGCSNLPDFNKISYSKIENPSGLEACLPNRPIEEVNIVKRLLCYDPANRATASELLKDGYFIEEPLPVEIDQLIVPTRDEADESSGGEWDEFRDVGSGPDDIDEFGSNLMGVTKTDKGFCISFS</sequence>
<evidence type="ECO:0000256" key="4">
    <source>
        <dbReference type="ARBA" id="ARBA00022741"/>
    </source>
</evidence>
<evidence type="ECO:0000256" key="3">
    <source>
        <dbReference type="ARBA" id="ARBA00022679"/>
    </source>
</evidence>
<comment type="catalytic activity">
    <reaction evidence="9">
        <text>[DNA-directed RNA polymerase] + ATP = phospho-[DNA-directed RNA polymerase] + ADP + H(+)</text>
        <dbReference type="Rhea" id="RHEA:10216"/>
        <dbReference type="Rhea" id="RHEA-COMP:11321"/>
        <dbReference type="Rhea" id="RHEA-COMP:11322"/>
        <dbReference type="ChEBI" id="CHEBI:15378"/>
        <dbReference type="ChEBI" id="CHEBI:30616"/>
        <dbReference type="ChEBI" id="CHEBI:43176"/>
        <dbReference type="ChEBI" id="CHEBI:68546"/>
        <dbReference type="ChEBI" id="CHEBI:456216"/>
        <dbReference type="EC" id="2.7.11.23"/>
    </reaction>
</comment>
<comment type="similarity">
    <text evidence="1">Belongs to the protein kinase superfamily. CMGC Ser/Thr protein kinase family. CDC2/CDKX subfamily.</text>
</comment>
<comment type="catalytic activity">
    <reaction evidence="8">
        <text>L-seryl-[protein] + ATP = O-phospho-L-seryl-[protein] + ADP + H(+)</text>
        <dbReference type="Rhea" id="RHEA:17989"/>
        <dbReference type="Rhea" id="RHEA-COMP:9863"/>
        <dbReference type="Rhea" id="RHEA-COMP:11604"/>
        <dbReference type="ChEBI" id="CHEBI:15378"/>
        <dbReference type="ChEBI" id="CHEBI:29999"/>
        <dbReference type="ChEBI" id="CHEBI:30616"/>
        <dbReference type="ChEBI" id="CHEBI:83421"/>
        <dbReference type="ChEBI" id="CHEBI:456216"/>
        <dbReference type="EC" id="2.7.11.22"/>
    </reaction>
</comment>
<evidence type="ECO:0000256" key="7">
    <source>
        <dbReference type="ARBA" id="ARBA00047811"/>
    </source>
</evidence>
<dbReference type="Gene3D" id="3.30.200.20">
    <property type="entry name" value="Phosphorylase Kinase, domain 1"/>
    <property type="match status" value="1"/>
</dbReference>
<dbReference type="OrthoDB" id="1732493at2759"/>
<dbReference type="PANTHER" id="PTHR24056:SF171">
    <property type="entry name" value="CYCLIN-DEPENDENT KINASE 20"/>
    <property type="match status" value="1"/>
</dbReference>
<name>A0A9Q0CBJ0_9POAL</name>
<dbReference type="Proteomes" id="UP001151287">
    <property type="component" value="Unassembled WGS sequence"/>
</dbReference>
<dbReference type="GO" id="GO:0008353">
    <property type="term" value="F:RNA polymerase II CTD heptapeptide repeat kinase activity"/>
    <property type="evidence" value="ECO:0007669"/>
    <property type="project" value="UniProtKB-EC"/>
</dbReference>
<keyword evidence="5" id="KW-0418">Kinase</keyword>
<reference evidence="13" key="1">
    <citation type="journal article" date="2022" name="Cell">
        <title>Repeat-based holocentromeres influence genome architecture and karyotype evolution.</title>
        <authorList>
            <person name="Hofstatter P.G."/>
            <person name="Thangavel G."/>
            <person name="Lux T."/>
            <person name="Neumann P."/>
            <person name="Vondrak T."/>
            <person name="Novak P."/>
            <person name="Zhang M."/>
            <person name="Costa L."/>
            <person name="Castellani M."/>
            <person name="Scott A."/>
            <person name="Toegelov H."/>
            <person name="Fuchs J."/>
            <person name="Mata-Sucre Y."/>
            <person name="Dias Y."/>
            <person name="Vanzela A.L.L."/>
            <person name="Huettel B."/>
            <person name="Almeida C.C.S."/>
            <person name="Simkova H."/>
            <person name="Souza G."/>
            <person name="Pedrosa-Harand A."/>
            <person name="Macas J."/>
            <person name="Mayer K.F.X."/>
            <person name="Houben A."/>
            <person name="Marques A."/>
        </authorList>
    </citation>
    <scope>NUCLEOTIDE SEQUENCE</scope>
    <source>
        <strain evidence="13">RhyBre1mFocal</strain>
    </source>
</reference>
<dbReference type="PROSITE" id="PS50011">
    <property type="entry name" value="PROTEIN_KINASE_DOM"/>
    <property type="match status" value="1"/>
</dbReference>
<keyword evidence="6 10" id="KW-0067">ATP-binding</keyword>
<evidence type="ECO:0000256" key="6">
    <source>
        <dbReference type="ARBA" id="ARBA00022840"/>
    </source>
</evidence>
<dbReference type="GO" id="GO:0004693">
    <property type="term" value="F:cyclin-dependent protein serine/threonine kinase activity"/>
    <property type="evidence" value="ECO:0007669"/>
    <property type="project" value="UniProtKB-EC"/>
</dbReference>
<dbReference type="PROSITE" id="PS00108">
    <property type="entry name" value="PROTEIN_KINASE_ST"/>
    <property type="match status" value="1"/>
</dbReference>
<keyword evidence="14" id="KW-1185">Reference proteome</keyword>
<evidence type="ECO:0000313" key="13">
    <source>
        <dbReference type="EMBL" id="KAJ1690842.1"/>
    </source>
</evidence>
<keyword evidence="3" id="KW-0808">Transferase</keyword>
<evidence type="ECO:0000256" key="10">
    <source>
        <dbReference type="PROSITE-ProRule" id="PRU10141"/>
    </source>
</evidence>
<evidence type="ECO:0000259" key="12">
    <source>
        <dbReference type="PROSITE" id="PS50011"/>
    </source>
</evidence>
<dbReference type="PANTHER" id="PTHR24056">
    <property type="entry name" value="CELL DIVISION PROTEIN KINASE"/>
    <property type="match status" value="1"/>
</dbReference>
<comment type="catalytic activity">
    <reaction evidence="7">
        <text>L-threonyl-[protein] + ATP = O-phospho-L-threonyl-[protein] + ADP + H(+)</text>
        <dbReference type="Rhea" id="RHEA:46608"/>
        <dbReference type="Rhea" id="RHEA-COMP:11060"/>
        <dbReference type="Rhea" id="RHEA-COMP:11605"/>
        <dbReference type="ChEBI" id="CHEBI:15378"/>
        <dbReference type="ChEBI" id="CHEBI:30013"/>
        <dbReference type="ChEBI" id="CHEBI:30616"/>
        <dbReference type="ChEBI" id="CHEBI:61977"/>
        <dbReference type="ChEBI" id="CHEBI:456216"/>
        <dbReference type="EC" id="2.7.11.22"/>
    </reaction>
</comment>
<evidence type="ECO:0000256" key="11">
    <source>
        <dbReference type="RuleBase" id="RU000304"/>
    </source>
</evidence>
<dbReference type="Pfam" id="PF00069">
    <property type="entry name" value="Pkinase"/>
    <property type="match status" value="2"/>
</dbReference>
<dbReference type="Gene3D" id="1.10.510.10">
    <property type="entry name" value="Transferase(Phosphotransferase) domain 1"/>
    <property type="match status" value="1"/>
</dbReference>
<dbReference type="InterPro" id="IPR008271">
    <property type="entry name" value="Ser/Thr_kinase_AS"/>
</dbReference>
<dbReference type="InterPro" id="IPR011009">
    <property type="entry name" value="Kinase-like_dom_sf"/>
</dbReference>
<dbReference type="AlphaFoldDB" id="A0A9Q0CBJ0"/>
<dbReference type="SUPFAM" id="SSF56112">
    <property type="entry name" value="Protein kinase-like (PK-like)"/>
    <property type="match status" value="1"/>
</dbReference>
<proteinExistence type="inferred from homology"/>
<dbReference type="InterPro" id="IPR000719">
    <property type="entry name" value="Prot_kinase_dom"/>
</dbReference>
<feature type="domain" description="Protein kinase" evidence="12">
    <location>
        <begin position="22"/>
        <end position="371"/>
    </location>
</feature>
<accession>A0A9Q0CBJ0</accession>
<evidence type="ECO:0000256" key="2">
    <source>
        <dbReference type="ARBA" id="ARBA00022527"/>
    </source>
</evidence>
<organism evidence="13 14">
    <name type="scientific">Rhynchospora breviuscula</name>
    <dbReference type="NCBI Taxonomy" id="2022672"/>
    <lineage>
        <taxon>Eukaryota</taxon>
        <taxon>Viridiplantae</taxon>
        <taxon>Streptophyta</taxon>
        <taxon>Embryophyta</taxon>
        <taxon>Tracheophyta</taxon>
        <taxon>Spermatophyta</taxon>
        <taxon>Magnoliopsida</taxon>
        <taxon>Liliopsida</taxon>
        <taxon>Poales</taxon>
        <taxon>Cyperaceae</taxon>
        <taxon>Cyperoideae</taxon>
        <taxon>Rhynchosporeae</taxon>
        <taxon>Rhynchospora</taxon>
    </lineage>
</organism>
<dbReference type="GO" id="GO:0005634">
    <property type="term" value="C:nucleus"/>
    <property type="evidence" value="ECO:0007669"/>
    <property type="project" value="TreeGrafter"/>
</dbReference>
<evidence type="ECO:0000256" key="1">
    <source>
        <dbReference type="ARBA" id="ARBA00006485"/>
    </source>
</evidence>
<comment type="caution">
    <text evidence="13">The sequence shown here is derived from an EMBL/GenBank/DDBJ whole genome shotgun (WGS) entry which is preliminary data.</text>
</comment>
<feature type="binding site" evidence="10">
    <location>
        <position position="51"/>
    </location>
    <ligand>
        <name>ATP</name>
        <dbReference type="ChEBI" id="CHEBI:30616"/>
    </ligand>
</feature>
<dbReference type="FunFam" id="3.30.200.20:FF:000664">
    <property type="entry name" value="Cyclin-dependent kinase F-1"/>
    <property type="match status" value="1"/>
</dbReference>